<feature type="region of interest" description="Disordered" evidence="6">
    <location>
        <begin position="666"/>
        <end position="695"/>
    </location>
</feature>
<dbReference type="InterPro" id="IPR001138">
    <property type="entry name" value="Zn2Cys6_DnaBD"/>
</dbReference>
<gene>
    <name evidence="8" type="ORF">CLIM01_05771</name>
</gene>
<dbReference type="SMART" id="SM00066">
    <property type="entry name" value="GAL4"/>
    <property type="match status" value="2"/>
</dbReference>
<dbReference type="InterPro" id="IPR007219">
    <property type="entry name" value="XnlR_reg_dom"/>
</dbReference>
<keyword evidence="5" id="KW-0539">Nucleus</keyword>
<keyword evidence="3" id="KW-0805">Transcription regulation</keyword>
<feature type="domain" description="Zn(2)-C6 fungal-type" evidence="7">
    <location>
        <begin position="90"/>
        <end position="120"/>
    </location>
</feature>
<accession>A0ABQ9PZB5</accession>
<dbReference type="Pfam" id="PF00172">
    <property type="entry name" value="Zn_clus"/>
    <property type="match status" value="1"/>
</dbReference>
<keyword evidence="9" id="KW-1185">Reference proteome</keyword>
<evidence type="ECO:0000313" key="8">
    <source>
        <dbReference type="EMBL" id="KAK0376875.1"/>
    </source>
</evidence>
<dbReference type="PROSITE" id="PS50048">
    <property type="entry name" value="ZN2_CY6_FUNGAL_2"/>
    <property type="match status" value="1"/>
</dbReference>
<sequence length="763" mass="85241">MPSPSPVAEPERAPVPRPRCLTCKRRKWSGQVKCTGGPEPCENCRRLRLDCTFNYSEIYLSPEVPNPQGLSAPTDALTEAGTKRRRIAAACTECRVQKAKCSGHRPQCFHCNRRNLSCVYPSSASRRKSRHVSGQQQQSASPESSSTLSQSASYEAESTLNQRYGVGRVSLNTALDHALLSTDVIRQHLEAYFDHVYPIGHDFFHRPSVMEEFYAGKLPPILCTSICATAAMFVSRSRESRVLSVQWAKEVDAYIFGNLNVFKVLNIQLLILSMFQNFAYRQFGKMWLLISMAARLAVSFQLNDERPAAENDTTAALIKRECERRLVWHVWSMDKMLSAGLDEFTSLPDRWMRTSLPNSEHAFCHGLMKPTGRLSDGVEALASHEAGPNTYLIMLLPLRCEILRLTKRIVIDSHSDHSPAAVSKAVTTMKDLRDRLRFFLKNTPKHLQLSELNMFSHSTTSEFSSYLTLNSWYLQCACDLFRVALPAAYRESASPKFLASAPPDFVSEWRALAVSHALRQARLWEHLQNLRAKGALQSKQTRIPLRLGYGSMVHQCTKTLLTARRCKLYDGLVDPITGETAELNDEAVEALCQSNITLLDDMAKIAPIIAVLQQDVEKMVEADKNRRQNDAEAQELAPVSSEVQRNNLLSRYHPLSQSFDSNAKTADEVALQHSDPPQTPSILQTSETTDMPMTDSVDIYPASLASAAGLNDIGSSLDGPLTWSGFAENQLAPDYFVAPSQFDMSGELSWFLSGYMDPDSANV</sequence>
<dbReference type="Gene3D" id="4.10.240.10">
    <property type="entry name" value="Zn(2)-C6 fungal-type DNA-binding domain"/>
    <property type="match status" value="2"/>
</dbReference>
<name>A0ABQ9PZB5_9PEZI</name>
<dbReference type="PANTHER" id="PTHR47338">
    <property type="entry name" value="ZN(II)2CYS6 TRANSCRIPTION FACTOR (EUROFUNG)-RELATED"/>
    <property type="match status" value="1"/>
</dbReference>
<dbReference type="PANTHER" id="PTHR47338:SF7">
    <property type="entry name" value="ZN(II)2CYS6 TRANSCRIPTION FACTOR (EUROFUNG)"/>
    <property type="match status" value="1"/>
</dbReference>
<dbReference type="PROSITE" id="PS00463">
    <property type="entry name" value="ZN2_CY6_FUNGAL_1"/>
    <property type="match status" value="1"/>
</dbReference>
<proteinExistence type="predicted"/>
<dbReference type="SUPFAM" id="SSF57701">
    <property type="entry name" value="Zn2/Cys6 DNA-binding domain"/>
    <property type="match status" value="2"/>
</dbReference>
<dbReference type="Pfam" id="PF04082">
    <property type="entry name" value="Fungal_trans"/>
    <property type="match status" value="1"/>
</dbReference>
<dbReference type="InterPro" id="IPR050815">
    <property type="entry name" value="TF_fung"/>
</dbReference>
<evidence type="ECO:0000256" key="5">
    <source>
        <dbReference type="ARBA" id="ARBA00023242"/>
    </source>
</evidence>
<keyword evidence="4" id="KW-0804">Transcription</keyword>
<evidence type="ECO:0000256" key="4">
    <source>
        <dbReference type="ARBA" id="ARBA00023163"/>
    </source>
</evidence>
<dbReference type="Proteomes" id="UP001169217">
    <property type="component" value="Unassembled WGS sequence"/>
</dbReference>
<dbReference type="InterPro" id="IPR036864">
    <property type="entry name" value="Zn2-C6_fun-type_DNA-bd_sf"/>
</dbReference>
<evidence type="ECO:0000256" key="6">
    <source>
        <dbReference type="SAM" id="MobiDB-lite"/>
    </source>
</evidence>
<dbReference type="SMART" id="SM00906">
    <property type="entry name" value="Fungal_trans"/>
    <property type="match status" value="1"/>
</dbReference>
<feature type="compositionally biased region" description="Low complexity" evidence="6">
    <location>
        <begin position="133"/>
        <end position="152"/>
    </location>
</feature>
<reference evidence="8" key="1">
    <citation type="submission" date="2023-04" db="EMBL/GenBank/DDBJ databases">
        <title>Colletotrichum limetticola genome sequence.</title>
        <authorList>
            <person name="Baroncelli R."/>
        </authorList>
    </citation>
    <scope>NUCLEOTIDE SEQUENCE</scope>
    <source>
        <strain evidence="8">KLA-Anderson</strain>
    </source>
</reference>
<dbReference type="CDD" id="cd00067">
    <property type="entry name" value="GAL4"/>
    <property type="match status" value="2"/>
</dbReference>
<comment type="caution">
    <text evidence="8">The sequence shown here is derived from an EMBL/GenBank/DDBJ whole genome shotgun (WGS) entry which is preliminary data.</text>
</comment>
<evidence type="ECO:0000256" key="2">
    <source>
        <dbReference type="ARBA" id="ARBA00022723"/>
    </source>
</evidence>
<evidence type="ECO:0000256" key="3">
    <source>
        <dbReference type="ARBA" id="ARBA00023015"/>
    </source>
</evidence>
<comment type="subcellular location">
    <subcellularLocation>
        <location evidence="1">Nucleus</location>
    </subcellularLocation>
</comment>
<dbReference type="CDD" id="cd12148">
    <property type="entry name" value="fungal_TF_MHR"/>
    <property type="match status" value="1"/>
</dbReference>
<organism evidence="8 9">
    <name type="scientific">Colletotrichum limetticola</name>
    <dbReference type="NCBI Taxonomy" id="1209924"/>
    <lineage>
        <taxon>Eukaryota</taxon>
        <taxon>Fungi</taxon>
        <taxon>Dikarya</taxon>
        <taxon>Ascomycota</taxon>
        <taxon>Pezizomycotina</taxon>
        <taxon>Sordariomycetes</taxon>
        <taxon>Hypocreomycetidae</taxon>
        <taxon>Glomerellales</taxon>
        <taxon>Glomerellaceae</taxon>
        <taxon>Colletotrichum</taxon>
        <taxon>Colletotrichum acutatum species complex</taxon>
    </lineage>
</organism>
<protein>
    <recommendedName>
        <fullName evidence="7">Zn(2)-C6 fungal-type domain-containing protein</fullName>
    </recommendedName>
</protein>
<dbReference type="EMBL" id="JARUPT010000148">
    <property type="protein sequence ID" value="KAK0376875.1"/>
    <property type="molecule type" value="Genomic_DNA"/>
</dbReference>
<keyword evidence="2" id="KW-0479">Metal-binding</keyword>
<evidence type="ECO:0000256" key="1">
    <source>
        <dbReference type="ARBA" id="ARBA00004123"/>
    </source>
</evidence>
<feature type="compositionally biased region" description="Polar residues" evidence="6">
    <location>
        <begin position="680"/>
        <end position="691"/>
    </location>
</feature>
<evidence type="ECO:0000313" key="9">
    <source>
        <dbReference type="Proteomes" id="UP001169217"/>
    </source>
</evidence>
<evidence type="ECO:0000259" key="7">
    <source>
        <dbReference type="PROSITE" id="PS50048"/>
    </source>
</evidence>
<feature type="region of interest" description="Disordered" evidence="6">
    <location>
        <begin position="129"/>
        <end position="152"/>
    </location>
</feature>